<evidence type="ECO:0000313" key="6">
    <source>
        <dbReference type="Proteomes" id="UP001055712"/>
    </source>
</evidence>
<gene>
    <name evidence="5" type="ORF">D9Q98_001095</name>
</gene>
<keyword evidence="4" id="KW-0509">mRNA transport</keyword>
<keyword evidence="4" id="KW-0813">Transport</keyword>
<dbReference type="PANTHER" id="PTHR11225">
    <property type="entry name" value="NUCLEAR PORE COMPLEX PROTEIN NUP93 NUCLEOPORIN NUP93 DEAD EYE PROTEIN"/>
    <property type="match status" value="1"/>
</dbReference>
<dbReference type="Proteomes" id="UP001055712">
    <property type="component" value="Unassembled WGS sequence"/>
</dbReference>
<dbReference type="GO" id="GO:0006606">
    <property type="term" value="P:protein import into nucleus"/>
    <property type="evidence" value="ECO:0007669"/>
    <property type="project" value="TreeGrafter"/>
</dbReference>
<evidence type="ECO:0000256" key="3">
    <source>
        <dbReference type="ARBA" id="ARBA00023242"/>
    </source>
</evidence>
<accession>A0A9D4U0D7</accession>
<dbReference type="GO" id="GO:0016973">
    <property type="term" value="P:poly(A)+ mRNA export from nucleus"/>
    <property type="evidence" value="ECO:0007669"/>
    <property type="project" value="TreeGrafter"/>
</dbReference>
<dbReference type="GO" id="GO:0005643">
    <property type="term" value="C:nuclear pore"/>
    <property type="evidence" value="ECO:0007669"/>
    <property type="project" value="UniProtKB-SubCell"/>
</dbReference>
<dbReference type="GO" id="GO:0017056">
    <property type="term" value="F:structural constituent of nuclear pore"/>
    <property type="evidence" value="ECO:0007669"/>
    <property type="project" value="InterPro"/>
</dbReference>
<keyword evidence="4" id="KW-0472">Membrane</keyword>
<evidence type="ECO:0000256" key="2">
    <source>
        <dbReference type="ARBA" id="ARBA00010186"/>
    </source>
</evidence>
<dbReference type="Pfam" id="PF04097">
    <property type="entry name" value="Nic96"/>
    <property type="match status" value="1"/>
</dbReference>
<name>A0A9D4U0D7_CHLVU</name>
<comment type="similarity">
    <text evidence="2 4">Belongs to the nucleoporin interacting component (NIC) family.</text>
</comment>
<dbReference type="EMBL" id="SIDB01000001">
    <property type="protein sequence ID" value="KAI3438674.1"/>
    <property type="molecule type" value="Genomic_DNA"/>
</dbReference>
<keyword evidence="4" id="KW-0653">Protein transport</keyword>
<reference evidence="5" key="1">
    <citation type="journal article" date="2019" name="Plant J.">
        <title>Chlorella vulgaris genome assembly and annotation reveals the molecular basis for metabolic acclimation to high light conditions.</title>
        <authorList>
            <person name="Cecchin M."/>
            <person name="Marcolungo L."/>
            <person name="Rossato M."/>
            <person name="Girolomoni L."/>
            <person name="Cosentino E."/>
            <person name="Cuine S."/>
            <person name="Li-Beisson Y."/>
            <person name="Delledonne M."/>
            <person name="Ballottari M."/>
        </authorList>
    </citation>
    <scope>NUCLEOTIDE SEQUENCE</scope>
    <source>
        <strain evidence="5">211/11P</strain>
    </source>
</reference>
<comment type="subcellular location">
    <subcellularLocation>
        <location evidence="1">Nucleus envelope</location>
    </subcellularLocation>
    <subcellularLocation>
        <location evidence="4">Nucleus</location>
        <location evidence="4">Nuclear pore complex</location>
    </subcellularLocation>
</comment>
<keyword evidence="6" id="KW-1185">Reference proteome</keyword>
<dbReference type="OrthoDB" id="543004at2759"/>
<comment type="caution">
    <text evidence="5">The sequence shown here is derived from an EMBL/GenBank/DDBJ whole genome shotgun (WGS) entry which is preliminary data.</text>
</comment>
<evidence type="ECO:0000313" key="5">
    <source>
        <dbReference type="EMBL" id="KAI3438674.1"/>
    </source>
</evidence>
<dbReference type="InterPro" id="IPR007231">
    <property type="entry name" value="Nucleoporin_int_Nup93/Nic96"/>
</dbReference>
<reference evidence="5" key="2">
    <citation type="submission" date="2020-11" db="EMBL/GenBank/DDBJ databases">
        <authorList>
            <person name="Cecchin M."/>
            <person name="Marcolungo L."/>
            <person name="Rossato M."/>
            <person name="Girolomoni L."/>
            <person name="Cosentino E."/>
            <person name="Cuine S."/>
            <person name="Li-Beisson Y."/>
            <person name="Delledonne M."/>
            <person name="Ballottari M."/>
        </authorList>
    </citation>
    <scope>NUCLEOTIDE SEQUENCE</scope>
    <source>
        <strain evidence="5">211/11P</strain>
        <tissue evidence="5">Whole cell</tissue>
    </source>
</reference>
<proteinExistence type="inferred from homology"/>
<dbReference type="AlphaFoldDB" id="A0A9D4U0D7"/>
<evidence type="ECO:0000256" key="1">
    <source>
        <dbReference type="ARBA" id="ARBA00004259"/>
    </source>
</evidence>
<protein>
    <recommendedName>
        <fullName evidence="4">Nuclear pore protein</fullName>
    </recommendedName>
</protein>
<keyword evidence="4" id="KW-0811">Translocation</keyword>
<evidence type="ECO:0000256" key="4">
    <source>
        <dbReference type="RuleBase" id="RU364035"/>
    </source>
</evidence>
<sequence>MAGKAADWDQLLLQSQDLVTSSEAAFPRVQRDILQVEQYSQKLRSRAVRADASADTLEASRLLANEGLNPRKLTQALQTFELRPTYEDVFQVETATVEEYLQQVHEMISVTAIQEAQQSAVAAFDDFMDSCMDSEWQQEKRALFDSVAPYSSSTALTPGPCPGGHMSPYAARPLPAAGLMSPGLAYRGTPLLAGRSPLGGAPLAASNLQLRGRAAKYAGVVKKMNAAAAAGQAYDAVREFAAACADETNGERRTTMLRVWQVLGRVLGGAAGLAPAARTQRSEALLAGARGYLEDNYVSYMQKVVAAHRAQASLGGAPGRLGLVHAFLRVKEKERGALDFDQPGGVDTTWQRIYCCLRAGFHSEAAQVSKSTREASTPRAGSASDLSAQLLAWGEGGCRPLTGDPGVHMAAECERLLRDKSARQRHPFSAQRAMVHALLCGNNRAAEAVAKETPSFFPTIEDFLWFKLCLVRTQTTSASSSSGGGAGSSGGLLDAYQLSDLQQYLQQYPASHYSHNGKEPLLYVVVLLLSLQFRAAVAFLAREAAAKDYRLDAVHLAICLQHAAVLDPSPADGGGGGGRALDVGSLIHRYGKEFLYTDPQLALEYYMLAAAALGGSVQVKGQLLRELLVESKAYGYLLGSGGAAGEGGALARFVPNPAERGAVLEAVAHECAASAQLEEAVELFMFAGRPRQALRILNQRLSDAVEAAATSTARGGEVSTIVSRGDAAVAAMGSTQDPDDLREIEALDLLKSIGDMLAAKARGDHVRALQKLGELSFVPTERFRLQLCASSVNQLHPAVADRLPSVLLAAATALAASGKRDQLQTVVAFAAAVSNRISQAMYQQLNQLQAGVSA</sequence>
<dbReference type="PANTHER" id="PTHR11225:SF4">
    <property type="entry name" value="NUCLEAR PORE COMPLEX PROTEIN NUP93"/>
    <property type="match status" value="1"/>
</dbReference>
<keyword evidence="4" id="KW-0906">Nuclear pore complex</keyword>
<organism evidence="5 6">
    <name type="scientific">Chlorella vulgaris</name>
    <name type="common">Green alga</name>
    <dbReference type="NCBI Taxonomy" id="3077"/>
    <lineage>
        <taxon>Eukaryota</taxon>
        <taxon>Viridiplantae</taxon>
        <taxon>Chlorophyta</taxon>
        <taxon>core chlorophytes</taxon>
        <taxon>Trebouxiophyceae</taxon>
        <taxon>Chlorellales</taxon>
        <taxon>Chlorellaceae</taxon>
        <taxon>Chlorella clade</taxon>
        <taxon>Chlorella</taxon>
    </lineage>
</organism>
<keyword evidence="3 4" id="KW-0539">Nucleus</keyword>